<comment type="caution">
    <text evidence="2">The sequence shown here is derived from an EMBL/GenBank/DDBJ whole genome shotgun (WGS) entry which is preliminary data.</text>
</comment>
<evidence type="ECO:0000313" key="3">
    <source>
        <dbReference type="Proteomes" id="UP000469430"/>
    </source>
</evidence>
<organism evidence="2 3">
    <name type="scientific">Croceibacterium xixiisoli</name>
    <dbReference type="NCBI Taxonomy" id="1476466"/>
    <lineage>
        <taxon>Bacteria</taxon>
        <taxon>Pseudomonadati</taxon>
        <taxon>Pseudomonadota</taxon>
        <taxon>Alphaproteobacteria</taxon>
        <taxon>Sphingomonadales</taxon>
        <taxon>Erythrobacteraceae</taxon>
        <taxon>Croceibacterium</taxon>
    </lineage>
</organism>
<name>A0A6I4TXH0_9SPHN</name>
<sequence>MTESDLRQNVEVNFPDGATANLKLSSATQRSGFNKVGETVEWRGTGEGAAWKPDALVLRYLVQDQPEATTDTPYLLVVRLDGTKSCITHEVAPGASQSDQARALADDPTVGQCLS</sequence>
<dbReference type="AlphaFoldDB" id="A0A6I4TXH0"/>
<protein>
    <submittedName>
        <fullName evidence="2">Uncharacterized protein</fullName>
    </submittedName>
</protein>
<keyword evidence="3" id="KW-1185">Reference proteome</keyword>
<accession>A0A6I4TXH0</accession>
<proteinExistence type="predicted"/>
<dbReference type="Proteomes" id="UP000469430">
    <property type="component" value="Unassembled WGS sequence"/>
</dbReference>
<dbReference type="EMBL" id="WTYJ01000001">
    <property type="protein sequence ID" value="MXO99043.1"/>
    <property type="molecule type" value="Genomic_DNA"/>
</dbReference>
<evidence type="ECO:0000313" key="2">
    <source>
        <dbReference type="EMBL" id="MXO99043.1"/>
    </source>
</evidence>
<reference evidence="2 3" key="1">
    <citation type="submission" date="2019-12" db="EMBL/GenBank/DDBJ databases">
        <title>Genomic-based taxomic classification of the family Erythrobacteraceae.</title>
        <authorList>
            <person name="Xu L."/>
        </authorList>
    </citation>
    <scope>NUCLEOTIDE SEQUENCE [LARGE SCALE GENOMIC DNA]</scope>
    <source>
        <strain evidence="2 3">S36</strain>
    </source>
</reference>
<evidence type="ECO:0000256" key="1">
    <source>
        <dbReference type="SAM" id="MobiDB-lite"/>
    </source>
</evidence>
<dbReference type="RefSeq" id="WP_377019139.1">
    <property type="nucleotide sequence ID" value="NZ_JBHSCP010000001.1"/>
</dbReference>
<feature type="region of interest" description="Disordered" evidence="1">
    <location>
        <begin position="91"/>
        <end position="115"/>
    </location>
</feature>
<gene>
    <name evidence="2" type="ORF">GRI97_08590</name>
</gene>